<gene>
    <name evidence="24" type="ORF">Fcan01_22500</name>
</gene>
<keyword evidence="7 22" id="KW-0732">Signal</keyword>
<evidence type="ECO:0000259" key="23">
    <source>
        <dbReference type="Pfam" id="PF01299"/>
    </source>
</evidence>
<keyword evidence="14" id="KW-0968">Cytoplasmic vesicle</keyword>
<evidence type="ECO:0000256" key="9">
    <source>
        <dbReference type="ARBA" id="ARBA00022989"/>
    </source>
</evidence>
<evidence type="ECO:0000256" key="8">
    <source>
        <dbReference type="ARBA" id="ARBA00022753"/>
    </source>
</evidence>
<comment type="subcellular location">
    <subcellularLocation>
        <location evidence="4">Cell projection</location>
        <location evidence="4">Dendrite</location>
    </subcellularLocation>
    <subcellularLocation>
        <location evidence="17">Cell projection</location>
        <location evidence="17">Growth cone membrane</location>
        <topology evidence="17">Single-pass type I membrane protein</topology>
    </subcellularLocation>
    <subcellularLocation>
        <location evidence="15">Cytoplasmic vesicle</location>
        <location evidence="15">Secretory vesicle</location>
        <location evidence="15">Synaptic vesicle membrane</location>
        <topology evidence="15">Single-pass type I membrane protein</topology>
    </subcellularLocation>
    <subcellularLocation>
        <location evidence="2">Early endosome membrane</location>
        <topology evidence="2">Single-pass type I membrane protein</topology>
    </subcellularLocation>
    <subcellularLocation>
        <location evidence="1">Endoplasmic reticulum-Golgi intermediate compartment membrane</location>
        <topology evidence="1">Single-pass type I membrane protein</topology>
    </subcellularLocation>
    <subcellularLocation>
        <location evidence="20">Membrane</location>
        <topology evidence="20">Single-pass type I membrane protein</topology>
    </subcellularLocation>
    <subcellularLocation>
        <location evidence="3">Recycling endosome</location>
    </subcellularLocation>
</comment>
<dbReference type="InterPro" id="IPR048528">
    <property type="entry name" value="Lamp2-like_luminal"/>
</dbReference>
<keyword evidence="11 20" id="KW-0472">Membrane</keyword>
<keyword evidence="10" id="KW-0770">Synapse</keyword>
<dbReference type="GO" id="GO:0072594">
    <property type="term" value="P:establishment of protein localization to organelle"/>
    <property type="evidence" value="ECO:0007669"/>
    <property type="project" value="TreeGrafter"/>
</dbReference>
<dbReference type="STRING" id="158441.A0A226DBX7"/>
<keyword evidence="12" id="KW-0325">Glycoprotein</keyword>
<evidence type="ECO:0000256" key="22">
    <source>
        <dbReference type="SAM" id="SignalP"/>
    </source>
</evidence>
<dbReference type="OMA" id="CSQVRMA"/>
<comment type="caution">
    <text evidence="24">The sequence shown here is derived from an EMBL/GenBank/DDBJ whole genome shotgun (WGS) entry which is preliminary data.</text>
</comment>
<evidence type="ECO:0000256" key="12">
    <source>
        <dbReference type="ARBA" id="ARBA00023180"/>
    </source>
</evidence>
<dbReference type="OrthoDB" id="6248302at2759"/>
<comment type="function">
    <text evidence="16">Plays a role in short-term synaptic plasticity in a subset of GABAergic neurons in the brain.</text>
</comment>
<evidence type="ECO:0000256" key="13">
    <source>
        <dbReference type="ARBA" id="ARBA00023273"/>
    </source>
</evidence>
<evidence type="ECO:0000256" key="15">
    <source>
        <dbReference type="ARBA" id="ARBA00029428"/>
    </source>
</evidence>
<evidence type="ECO:0000256" key="3">
    <source>
        <dbReference type="ARBA" id="ARBA00004172"/>
    </source>
</evidence>
<dbReference type="PANTHER" id="PTHR11506">
    <property type="entry name" value="LYSOSOME-ASSOCIATED MEMBRANE GLYCOPROTEIN"/>
    <property type="match status" value="1"/>
</dbReference>
<keyword evidence="8" id="KW-0967">Endosome</keyword>
<evidence type="ECO:0000256" key="17">
    <source>
        <dbReference type="ARBA" id="ARBA00060492"/>
    </source>
</evidence>
<evidence type="ECO:0000313" key="25">
    <source>
        <dbReference type="Proteomes" id="UP000198287"/>
    </source>
</evidence>
<evidence type="ECO:0000256" key="5">
    <source>
        <dbReference type="ARBA" id="ARBA00009644"/>
    </source>
</evidence>
<dbReference type="Gene3D" id="2.40.160.110">
    <property type="match status" value="1"/>
</dbReference>
<evidence type="ECO:0000256" key="19">
    <source>
        <dbReference type="ARBA" id="ARBA00076257"/>
    </source>
</evidence>
<feature type="transmembrane region" description="Helical" evidence="21">
    <location>
        <begin position="236"/>
        <end position="258"/>
    </location>
</feature>
<dbReference type="Proteomes" id="UP000198287">
    <property type="component" value="Unassembled WGS sequence"/>
</dbReference>
<feature type="signal peptide" evidence="22">
    <location>
        <begin position="1"/>
        <end position="24"/>
    </location>
</feature>
<dbReference type="GO" id="GO:0031902">
    <property type="term" value="C:late endosome membrane"/>
    <property type="evidence" value="ECO:0007669"/>
    <property type="project" value="TreeGrafter"/>
</dbReference>
<name>A0A226DBX7_FOLCA</name>
<comment type="similarity">
    <text evidence="5 20">Belongs to the LAMP family.</text>
</comment>
<evidence type="ECO:0000256" key="16">
    <source>
        <dbReference type="ARBA" id="ARBA00053950"/>
    </source>
</evidence>
<accession>A0A226DBX7</accession>
<comment type="caution">
    <text evidence="20">Lacks conserved residue(s) required for the propagation of feature annotation.</text>
</comment>
<keyword evidence="6 20" id="KW-0812">Transmembrane</keyword>
<evidence type="ECO:0000256" key="6">
    <source>
        <dbReference type="ARBA" id="ARBA00022692"/>
    </source>
</evidence>
<keyword evidence="13" id="KW-0966">Cell projection</keyword>
<dbReference type="AlphaFoldDB" id="A0A226DBX7"/>
<evidence type="ECO:0000256" key="14">
    <source>
        <dbReference type="ARBA" id="ARBA00023329"/>
    </source>
</evidence>
<keyword evidence="25" id="KW-1185">Reference proteome</keyword>
<dbReference type="PROSITE" id="PS51407">
    <property type="entry name" value="LAMP_3"/>
    <property type="match status" value="1"/>
</dbReference>
<evidence type="ECO:0000256" key="10">
    <source>
        <dbReference type="ARBA" id="ARBA00023018"/>
    </source>
</evidence>
<evidence type="ECO:0000256" key="21">
    <source>
        <dbReference type="SAM" id="Phobius"/>
    </source>
</evidence>
<evidence type="ECO:0000256" key="4">
    <source>
        <dbReference type="ARBA" id="ARBA00004279"/>
    </source>
</evidence>
<evidence type="ECO:0000313" key="24">
    <source>
        <dbReference type="EMBL" id="OXA42683.1"/>
    </source>
</evidence>
<dbReference type="GO" id="GO:0005886">
    <property type="term" value="C:plasma membrane"/>
    <property type="evidence" value="ECO:0007669"/>
    <property type="project" value="UniProtKB-SubCell"/>
</dbReference>
<organism evidence="24 25">
    <name type="scientific">Folsomia candida</name>
    <name type="common">Springtail</name>
    <dbReference type="NCBI Taxonomy" id="158441"/>
    <lineage>
        <taxon>Eukaryota</taxon>
        <taxon>Metazoa</taxon>
        <taxon>Ecdysozoa</taxon>
        <taxon>Arthropoda</taxon>
        <taxon>Hexapoda</taxon>
        <taxon>Collembola</taxon>
        <taxon>Entomobryomorpha</taxon>
        <taxon>Isotomoidea</taxon>
        <taxon>Isotomidae</taxon>
        <taxon>Proisotominae</taxon>
        <taxon>Folsomia</taxon>
    </lineage>
</organism>
<proteinExistence type="inferred from homology"/>
<dbReference type="EMBL" id="LNIX01000025">
    <property type="protein sequence ID" value="OXA42683.1"/>
    <property type="molecule type" value="Genomic_DNA"/>
</dbReference>
<reference evidence="24 25" key="1">
    <citation type="submission" date="2015-12" db="EMBL/GenBank/DDBJ databases">
        <title>The genome of Folsomia candida.</title>
        <authorList>
            <person name="Faddeeva A."/>
            <person name="Derks M.F."/>
            <person name="Anvar Y."/>
            <person name="Smit S."/>
            <person name="Van Straalen N."/>
            <person name="Roelofs D."/>
        </authorList>
    </citation>
    <scope>NUCLEOTIDE SEQUENCE [LARGE SCALE GENOMIC DNA]</scope>
    <source>
        <strain evidence="24 25">VU population</strain>
        <tissue evidence="24">Whole body</tissue>
    </source>
</reference>
<feature type="domain" description="Lysosome-associated membrane glycoprotein 2-like luminal" evidence="23">
    <location>
        <begin position="57"/>
        <end position="212"/>
    </location>
</feature>
<keyword evidence="9 21" id="KW-1133">Transmembrane helix</keyword>
<feature type="chain" id="PRO_5012850172" description="Lysosome-associated membrane glycoprotein 5" evidence="22">
    <location>
        <begin position="25"/>
        <end position="272"/>
    </location>
</feature>
<protein>
    <recommendedName>
        <fullName evidence="18">Lysosome-associated membrane glycoprotein 5</fullName>
    </recommendedName>
    <alternativeName>
        <fullName evidence="19">Lysosome-associated membrane protein 5</fullName>
    </alternativeName>
</protein>
<dbReference type="Pfam" id="PF01299">
    <property type="entry name" value="Lamp2-like_luminal"/>
    <property type="match status" value="1"/>
</dbReference>
<sequence>MSLAVSLSKLCFFVCSSLVYLCTAQDAEIGGGSIFSGGVLGESGVAPTTTPEPPPTEYIVYDGQSMPCVLVRMNMKLIIEPKRTGNKKITISVPKSAVSKGSCGSGEDSKMTLTWGTFKFAWHFQKSRVSDAYYVDDIQLSYNTSDKAFGNATQDYAGQFQQVHSADPLTLFLTPIGRSYTCNMAKDVKLYDDKRAARVTVRLTRFQIQPFAAMTHRQYGDAFKCSEEAGRKDETVPLVVGSVLALAVLGTIGGYGGYRYVKVKKIEYDTME</sequence>
<evidence type="ECO:0000256" key="1">
    <source>
        <dbReference type="ARBA" id="ARBA00004151"/>
    </source>
</evidence>
<evidence type="ECO:0000256" key="2">
    <source>
        <dbReference type="ARBA" id="ARBA00004158"/>
    </source>
</evidence>
<dbReference type="InterPro" id="IPR002000">
    <property type="entry name" value="Lysosome-assoc_membr_glycop"/>
</dbReference>
<evidence type="ECO:0000256" key="18">
    <source>
        <dbReference type="ARBA" id="ARBA00074379"/>
    </source>
</evidence>
<evidence type="ECO:0000256" key="7">
    <source>
        <dbReference type="ARBA" id="ARBA00022729"/>
    </source>
</evidence>
<evidence type="ECO:0000256" key="11">
    <source>
        <dbReference type="ARBA" id="ARBA00023136"/>
    </source>
</evidence>
<dbReference type="GO" id="GO:0005765">
    <property type="term" value="C:lysosomal membrane"/>
    <property type="evidence" value="ECO:0007669"/>
    <property type="project" value="TreeGrafter"/>
</dbReference>
<evidence type="ECO:0000256" key="20">
    <source>
        <dbReference type="PROSITE-ProRule" id="PRU00740"/>
    </source>
</evidence>
<dbReference type="PANTHER" id="PTHR11506:SF35">
    <property type="entry name" value="LYSOSOME-ASSOCIATED MEMBRANE GLYCOPROTEIN 5"/>
    <property type="match status" value="1"/>
</dbReference>